<proteinExistence type="predicted"/>
<feature type="non-terminal residue" evidence="1">
    <location>
        <position position="85"/>
    </location>
</feature>
<gene>
    <name evidence="1" type="ORF">RPERSI_LOCUS5794</name>
</gene>
<keyword evidence="2" id="KW-1185">Reference proteome</keyword>
<reference evidence="1" key="1">
    <citation type="submission" date="2021-06" db="EMBL/GenBank/DDBJ databases">
        <authorList>
            <person name="Kallberg Y."/>
            <person name="Tangrot J."/>
            <person name="Rosling A."/>
        </authorList>
    </citation>
    <scope>NUCLEOTIDE SEQUENCE</scope>
    <source>
        <strain evidence="1">MA461A</strain>
    </source>
</reference>
<evidence type="ECO:0000313" key="2">
    <source>
        <dbReference type="Proteomes" id="UP000789920"/>
    </source>
</evidence>
<comment type="caution">
    <text evidence="1">The sequence shown here is derived from an EMBL/GenBank/DDBJ whole genome shotgun (WGS) entry which is preliminary data.</text>
</comment>
<protein>
    <submittedName>
        <fullName evidence="1">7537_t:CDS:1</fullName>
    </submittedName>
</protein>
<name>A0ACA9MK82_9GLOM</name>
<dbReference type="Proteomes" id="UP000789920">
    <property type="component" value="Unassembled WGS sequence"/>
</dbReference>
<sequence>MKPTLITIFSFLFIAVAVYAQKPHVPNPIAFQEMLPLPIIVTQDKHNKNVYQAEIKWYDRGVSPDERVFKRMRCENGVTVDATNV</sequence>
<organism evidence="1 2">
    <name type="scientific">Racocetra persica</name>
    <dbReference type="NCBI Taxonomy" id="160502"/>
    <lineage>
        <taxon>Eukaryota</taxon>
        <taxon>Fungi</taxon>
        <taxon>Fungi incertae sedis</taxon>
        <taxon>Mucoromycota</taxon>
        <taxon>Glomeromycotina</taxon>
        <taxon>Glomeromycetes</taxon>
        <taxon>Diversisporales</taxon>
        <taxon>Gigasporaceae</taxon>
        <taxon>Racocetra</taxon>
    </lineage>
</organism>
<dbReference type="EMBL" id="CAJVQC010008856">
    <property type="protein sequence ID" value="CAG8597661.1"/>
    <property type="molecule type" value="Genomic_DNA"/>
</dbReference>
<accession>A0ACA9MK82</accession>
<evidence type="ECO:0000313" key="1">
    <source>
        <dbReference type="EMBL" id="CAG8597661.1"/>
    </source>
</evidence>